<keyword evidence="2" id="KW-1185">Reference proteome</keyword>
<dbReference type="SUPFAM" id="SSF158548">
    <property type="entry name" value="FLJ32549 domain-like"/>
    <property type="match status" value="1"/>
</dbReference>
<comment type="caution">
    <text evidence="1">The sequence shown here is derived from an EMBL/GenBank/DDBJ whole genome shotgun (WGS) entry which is preliminary data.</text>
</comment>
<evidence type="ECO:0000313" key="2">
    <source>
        <dbReference type="Proteomes" id="UP001596170"/>
    </source>
</evidence>
<dbReference type="EMBL" id="JBHSRI010000002">
    <property type="protein sequence ID" value="MFC6038441.1"/>
    <property type="molecule type" value="Genomic_DNA"/>
</dbReference>
<sequence length="179" mass="20921">MFSPKEYNDFLSFKLKSADYHYKQCIDAETNPNLFEDTDQQIIATSSEFTAMMLVYQSTLDLLAQFINRHRHLKLSSSSLYFSTVMINVEKIPDMKESLNNLNANAIYLIDYCNTTKHRNLIKISEQWTFITPFQPMKLLLVSPFKKDGRSYDEKVLLDISREIHESFTQSIKTLINLV</sequence>
<gene>
    <name evidence="1" type="ORF">ACFPYN_03130</name>
</gene>
<name>A0ABW1L4L9_9BACL</name>
<dbReference type="InterPro" id="IPR038060">
    <property type="entry name" value="C12orf66-like_central_sf"/>
</dbReference>
<accession>A0ABW1L4L9</accession>
<reference evidence="2" key="1">
    <citation type="journal article" date="2019" name="Int. J. Syst. Evol. Microbiol.">
        <title>The Global Catalogue of Microorganisms (GCM) 10K type strain sequencing project: providing services to taxonomists for standard genome sequencing and annotation.</title>
        <authorList>
            <consortium name="The Broad Institute Genomics Platform"/>
            <consortium name="The Broad Institute Genome Sequencing Center for Infectious Disease"/>
            <person name="Wu L."/>
            <person name="Ma J."/>
        </authorList>
    </citation>
    <scope>NUCLEOTIDE SEQUENCE [LARGE SCALE GENOMIC DNA]</scope>
    <source>
        <strain evidence="2">CCUG 54527</strain>
    </source>
</reference>
<proteinExistence type="predicted"/>
<protein>
    <submittedName>
        <fullName evidence="1">Uncharacterized protein</fullName>
    </submittedName>
</protein>
<organism evidence="1 2">
    <name type="scientific">Paenisporosarcina macmurdoensis</name>
    <dbReference type="NCBI Taxonomy" id="212659"/>
    <lineage>
        <taxon>Bacteria</taxon>
        <taxon>Bacillati</taxon>
        <taxon>Bacillota</taxon>
        <taxon>Bacilli</taxon>
        <taxon>Bacillales</taxon>
        <taxon>Caryophanaceae</taxon>
        <taxon>Paenisporosarcina</taxon>
    </lineage>
</organism>
<dbReference type="RefSeq" id="WP_377732459.1">
    <property type="nucleotide sequence ID" value="NZ_JBHSRI010000002.1"/>
</dbReference>
<dbReference type="Proteomes" id="UP001596170">
    <property type="component" value="Unassembled WGS sequence"/>
</dbReference>
<evidence type="ECO:0000313" key="1">
    <source>
        <dbReference type="EMBL" id="MFC6038441.1"/>
    </source>
</evidence>